<comment type="similarity">
    <text evidence="8">Belongs to the binding-protein-dependent transport system permease family. LivHM subfamily.</text>
</comment>
<evidence type="ECO:0000256" key="7">
    <source>
        <dbReference type="ARBA" id="ARBA00023136"/>
    </source>
</evidence>
<dbReference type="RefSeq" id="WP_147151345.1">
    <property type="nucleotide sequence ID" value="NZ_BKAJ01000073.1"/>
</dbReference>
<dbReference type="GO" id="GO:0006865">
    <property type="term" value="P:amino acid transport"/>
    <property type="evidence" value="ECO:0007669"/>
    <property type="project" value="UniProtKB-KW"/>
</dbReference>
<keyword evidence="4 9" id="KW-0812">Transmembrane</keyword>
<dbReference type="GO" id="GO:0022857">
    <property type="term" value="F:transmembrane transporter activity"/>
    <property type="evidence" value="ECO:0007669"/>
    <property type="project" value="InterPro"/>
</dbReference>
<dbReference type="PANTHER" id="PTHR11795">
    <property type="entry name" value="BRANCHED-CHAIN AMINO ACID TRANSPORT SYSTEM PERMEASE PROTEIN LIVH"/>
    <property type="match status" value="1"/>
</dbReference>
<dbReference type="Proteomes" id="UP000321058">
    <property type="component" value="Unassembled WGS sequence"/>
</dbReference>
<dbReference type="InterPro" id="IPR001851">
    <property type="entry name" value="ABC_transp_permease"/>
</dbReference>
<dbReference type="EMBL" id="BKAJ01000073">
    <property type="protein sequence ID" value="GEP56968.1"/>
    <property type="molecule type" value="Genomic_DNA"/>
</dbReference>
<sequence>MSEQLIIQLLVSGLGMGFIFALIAIGLTLIYGVMGVVNFAHGEFIMLGMYATYLAYVTWGVDPVLSLPLVVALMFCFGLVVYYVLIRRVLQGSMQSQIFATFGLMVFLQAAAQFVMGADYFAVRNSWLSGVVKLDGVVLPVPHIAAVVGASLATVLLYLLVFRTSVGRQLRAASQDAQAAATLGINGSLMYAFAWGIGAACVGVAASLLANFYYIFPRVGAVFVLLAYVAVALGGFGSIHGALLAGVLIGLMQVVIGFFVSSELKYVPVYLLYLAVVLVRPRGLFGRS</sequence>
<evidence type="ECO:0000256" key="3">
    <source>
        <dbReference type="ARBA" id="ARBA00022475"/>
    </source>
</evidence>
<keyword evidence="11" id="KW-1185">Reference proteome</keyword>
<evidence type="ECO:0000256" key="1">
    <source>
        <dbReference type="ARBA" id="ARBA00004651"/>
    </source>
</evidence>
<feature type="transmembrane region" description="Helical" evidence="9">
    <location>
        <begin position="44"/>
        <end position="61"/>
    </location>
</feature>
<reference evidence="10 11" key="1">
    <citation type="submission" date="2019-07" db="EMBL/GenBank/DDBJ databases">
        <title>Whole genome shotgun sequence of Reyranella soli NBRC 108950.</title>
        <authorList>
            <person name="Hosoyama A."/>
            <person name="Uohara A."/>
            <person name="Ohji S."/>
            <person name="Ichikawa N."/>
        </authorList>
    </citation>
    <scope>NUCLEOTIDE SEQUENCE [LARGE SCALE GENOMIC DNA]</scope>
    <source>
        <strain evidence="10 11">NBRC 108950</strain>
    </source>
</reference>
<comment type="subcellular location">
    <subcellularLocation>
        <location evidence="1">Cell membrane</location>
        <topology evidence="1">Multi-pass membrane protein</topology>
    </subcellularLocation>
</comment>
<proteinExistence type="inferred from homology"/>
<keyword evidence="5" id="KW-0029">Amino-acid transport</keyword>
<feature type="transmembrane region" description="Helical" evidence="9">
    <location>
        <begin position="183"/>
        <end position="209"/>
    </location>
</feature>
<feature type="transmembrane region" description="Helical" evidence="9">
    <location>
        <begin position="243"/>
        <end position="261"/>
    </location>
</feature>
<keyword evidence="2" id="KW-0813">Transport</keyword>
<keyword evidence="6 9" id="KW-1133">Transmembrane helix</keyword>
<evidence type="ECO:0000313" key="11">
    <source>
        <dbReference type="Proteomes" id="UP000321058"/>
    </source>
</evidence>
<evidence type="ECO:0000256" key="4">
    <source>
        <dbReference type="ARBA" id="ARBA00022692"/>
    </source>
</evidence>
<evidence type="ECO:0000256" key="2">
    <source>
        <dbReference type="ARBA" id="ARBA00022448"/>
    </source>
</evidence>
<evidence type="ECO:0000256" key="5">
    <source>
        <dbReference type="ARBA" id="ARBA00022970"/>
    </source>
</evidence>
<keyword evidence="7 9" id="KW-0472">Membrane</keyword>
<dbReference type="PANTHER" id="PTHR11795:SF445">
    <property type="entry name" value="AMINO ACID ABC TRANSPORTER PERMEASE PROTEIN"/>
    <property type="match status" value="1"/>
</dbReference>
<feature type="transmembrane region" description="Helical" evidence="9">
    <location>
        <begin position="215"/>
        <end position="236"/>
    </location>
</feature>
<dbReference type="Pfam" id="PF02653">
    <property type="entry name" value="BPD_transp_2"/>
    <property type="match status" value="1"/>
</dbReference>
<dbReference type="InterPro" id="IPR052157">
    <property type="entry name" value="BCAA_transport_permease"/>
</dbReference>
<gene>
    <name evidence="10" type="ORF">RSO01_41340</name>
</gene>
<evidence type="ECO:0000256" key="6">
    <source>
        <dbReference type="ARBA" id="ARBA00022989"/>
    </source>
</evidence>
<feature type="transmembrane region" description="Helical" evidence="9">
    <location>
        <begin position="143"/>
        <end position="162"/>
    </location>
</feature>
<organism evidence="10 11">
    <name type="scientific">Reyranella soli</name>
    <dbReference type="NCBI Taxonomy" id="1230389"/>
    <lineage>
        <taxon>Bacteria</taxon>
        <taxon>Pseudomonadati</taxon>
        <taxon>Pseudomonadota</taxon>
        <taxon>Alphaproteobacteria</taxon>
        <taxon>Hyphomicrobiales</taxon>
        <taxon>Reyranellaceae</taxon>
        <taxon>Reyranella</taxon>
    </lineage>
</organism>
<evidence type="ECO:0000256" key="9">
    <source>
        <dbReference type="SAM" id="Phobius"/>
    </source>
</evidence>
<keyword evidence="3" id="KW-1003">Cell membrane</keyword>
<name>A0A512NDE3_9HYPH</name>
<feature type="transmembrane region" description="Helical" evidence="9">
    <location>
        <begin position="267"/>
        <end position="285"/>
    </location>
</feature>
<accession>A0A512NDE3</accession>
<protein>
    <submittedName>
        <fullName evidence="10">Branched-chain amino acid ABC transporter permease</fullName>
    </submittedName>
</protein>
<dbReference type="GO" id="GO:0005886">
    <property type="term" value="C:plasma membrane"/>
    <property type="evidence" value="ECO:0007669"/>
    <property type="project" value="UniProtKB-SubCell"/>
</dbReference>
<feature type="transmembrane region" description="Helical" evidence="9">
    <location>
        <begin position="6"/>
        <end position="32"/>
    </location>
</feature>
<dbReference type="CDD" id="cd06582">
    <property type="entry name" value="TM_PBP1_LivH_like"/>
    <property type="match status" value="1"/>
</dbReference>
<feature type="transmembrane region" description="Helical" evidence="9">
    <location>
        <begin position="98"/>
        <end position="123"/>
    </location>
</feature>
<feature type="transmembrane region" description="Helical" evidence="9">
    <location>
        <begin position="67"/>
        <end position="86"/>
    </location>
</feature>
<comment type="caution">
    <text evidence="10">The sequence shown here is derived from an EMBL/GenBank/DDBJ whole genome shotgun (WGS) entry which is preliminary data.</text>
</comment>
<evidence type="ECO:0000313" key="10">
    <source>
        <dbReference type="EMBL" id="GEP56968.1"/>
    </source>
</evidence>
<evidence type="ECO:0000256" key="8">
    <source>
        <dbReference type="ARBA" id="ARBA00037998"/>
    </source>
</evidence>
<dbReference type="OrthoDB" id="9778908at2"/>
<dbReference type="AlphaFoldDB" id="A0A512NDE3"/>